<organism evidence="5 6">
    <name type="scientific">Mordavella massiliensis</name>
    <dbReference type="NCBI Taxonomy" id="1871024"/>
    <lineage>
        <taxon>Bacteria</taxon>
        <taxon>Bacillati</taxon>
        <taxon>Bacillota</taxon>
        <taxon>Clostridia</taxon>
        <taxon>Eubacteriales</taxon>
        <taxon>Clostridiaceae</taxon>
        <taxon>Mordavella</taxon>
    </lineage>
</organism>
<dbReference type="SUPFAM" id="SSF53383">
    <property type="entry name" value="PLP-dependent transferases"/>
    <property type="match status" value="1"/>
</dbReference>
<keyword evidence="3" id="KW-0175">Coiled coil</keyword>
<keyword evidence="5" id="KW-0808">Transferase</keyword>
<dbReference type="GO" id="GO:0008483">
    <property type="term" value="F:transaminase activity"/>
    <property type="evidence" value="ECO:0007669"/>
    <property type="project" value="UniProtKB-KW"/>
</dbReference>
<comment type="cofactor">
    <cofactor evidence="1">
        <name>pyridoxal 5'-phosphate</name>
        <dbReference type="ChEBI" id="CHEBI:597326"/>
    </cofactor>
</comment>
<dbReference type="InterPro" id="IPR004839">
    <property type="entry name" value="Aminotransferase_I/II_large"/>
</dbReference>
<reference evidence="5" key="2">
    <citation type="journal article" date="2021" name="Sci. Rep.">
        <title>The distribution of antibiotic resistance genes in chicken gut microbiota commensals.</title>
        <authorList>
            <person name="Juricova H."/>
            <person name="Matiasovicova J."/>
            <person name="Kubasova T."/>
            <person name="Cejkova D."/>
            <person name="Rychlik I."/>
        </authorList>
    </citation>
    <scope>NUCLEOTIDE SEQUENCE</scope>
    <source>
        <strain evidence="5">An420c</strain>
    </source>
</reference>
<accession>A0A938X0C4</accession>
<dbReference type="GO" id="GO:0030170">
    <property type="term" value="F:pyridoxal phosphate binding"/>
    <property type="evidence" value="ECO:0007669"/>
    <property type="project" value="InterPro"/>
</dbReference>
<protein>
    <submittedName>
        <fullName evidence="5">Aminotransferase class I/II-fold pyridoxal phosphate-dependent enzyme</fullName>
    </submittedName>
</protein>
<dbReference type="InterPro" id="IPR015421">
    <property type="entry name" value="PyrdxlP-dep_Trfase_major"/>
</dbReference>
<keyword evidence="5" id="KW-0032">Aminotransferase</keyword>
<dbReference type="Proteomes" id="UP000713880">
    <property type="component" value="Unassembled WGS sequence"/>
</dbReference>
<feature type="coiled-coil region" evidence="3">
    <location>
        <begin position="257"/>
        <end position="284"/>
    </location>
</feature>
<dbReference type="RefSeq" id="WP_204907772.1">
    <property type="nucleotide sequence ID" value="NZ_JACJLV010000002.1"/>
</dbReference>
<dbReference type="PANTHER" id="PTHR42885">
    <property type="entry name" value="HISTIDINOL-PHOSPHATE AMINOTRANSFERASE-RELATED"/>
    <property type="match status" value="1"/>
</dbReference>
<reference evidence="5" key="1">
    <citation type="submission" date="2020-08" db="EMBL/GenBank/DDBJ databases">
        <authorList>
            <person name="Cejkova D."/>
            <person name="Kubasova T."/>
            <person name="Jahodarova E."/>
            <person name="Rychlik I."/>
        </authorList>
    </citation>
    <scope>NUCLEOTIDE SEQUENCE</scope>
    <source>
        <strain evidence="5">An420c</strain>
    </source>
</reference>
<keyword evidence="6" id="KW-1185">Reference proteome</keyword>
<dbReference type="AlphaFoldDB" id="A0A938X0C4"/>
<dbReference type="EMBL" id="JACJLV010000002">
    <property type="protein sequence ID" value="MBM6825703.1"/>
    <property type="molecule type" value="Genomic_DNA"/>
</dbReference>
<dbReference type="InterPro" id="IPR015422">
    <property type="entry name" value="PyrdxlP-dep_Trfase_small"/>
</dbReference>
<proteinExistence type="predicted"/>
<dbReference type="InterPro" id="IPR015424">
    <property type="entry name" value="PyrdxlP-dep_Trfase"/>
</dbReference>
<comment type="caution">
    <text evidence="5">The sequence shown here is derived from an EMBL/GenBank/DDBJ whole genome shotgun (WGS) entry which is preliminary data.</text>
</comment>
<evidence type="ECO:0000256" key="2">
    <source>
        <dbReference type="ARBA" id="ARBA00022898"/>
    </source>
</evidence>
<name>A0A938X0C4_9CLOT</name>
<dbReference type="CDD" id="cd00609">
    <property type="entry name" value="AAT_like"/>
    <property type="match status" value="1"/>
</dbReference>
<evidence type="ECO:0000256" key="3">
    <source>
        <dbReference type="SAM" id="Coils"/>
    </source>
</evidence>
<sequence length="346" mass="39426">MKKEQIHGGDIYRNPGVTDFSVNSNPLGVQKEVLSALKEQLGKIAHYPDIKCEALIREICRFEQVGEEQVLCGNGAAELFFAAAFALKPKHVLLPEPSFAEYERSLRSVDAVIHECVLREEQDFLVTEEILQAITPEMDLLILCNPNNPTGQVVECPLLLKILKRCKEAGVTLLLDECFVDFLDHPDQATMTGFLKEYPNLLIVKAFTKIFCMPGLRLGYALCSDPGLLEEMDRFLQPWNVSVPAQIAGVAAMKNHKEYLEETRMFLKEEREKLRRQMEELGDRVIGSRANYLFFASEKGLYEKALEAGFLIRNCGNYRGLGEGYYRIAVRTKEENERWIAWRRGL</sequence>
<evidence type="ECO:0000313" key="5">
    <source>
        <dbReference type="EMBL" id="MBM6825703.1"/>
    </source>
</evidence>
<evidence type="ECO:0000256" key="1">
    <source>
        <dbReference type="ARBA" id="ARBA00001933"/>
    </source>
</evidence>
<keyword evidence="2" id="KW-0663">Pyridoxal phosphate</keyword>
<dbReference type="Gene3D" id="3.40.640.10">
    <property type="entry name" value="Type I PLP-dependent aspartate aminotransferase-like (Major domain)"/>
    <property type="match status" value="1"/>
</dbReference>
<dbReference type="Gene3D" id="3.90.1150.10">
    <property type="entry name" value="Aspartate Aminotransferase, domain 1"/>
    <property type="match status" value="1"/>
</dbReference>
<feature type="domain" description="Aminotransferase class I/classII large" evidence="4">
    <location>
        <begin position="17"/>
        <end position="339"/>
    </location>
</feature>
<dbReference type="PANTHER" id="PTHR42885:SF1">
    <property type="entry name" value="THREONINE-PHOSPHATE DECARBOXYLASE"/>
    <property type="match status" value="1"/>
</dbReference>
<gene>
    <name evidence="5" type="ORF">H6A13_01100</name>
</gene>
<evidence type="ECO:0000313" key="6">
    <source>
        <dbReference type="Proteomes" id="UP000713880"/>
    </source>
</evidence>
<evidence type="ECO:0000259" key="4">
    <source>
        <dbReference type="Pfam" id="PF00155"/>
    </source>
</evidence>
<dbReference type="Pfam" id="PF00155">
    <property type="entry name" value="Aminotran_1_2"/>
    <property type="match status" value="1"/>
</dbReference>